<feature type="compositionally biased region" description="Basic and acidic residues" evidence="4">
    <location>
        <begin position="209"/>
        <end position="231"/>
    </location>
</feature>
<evidence type="ECO:0000256" key="3">
    <source>
        <dbReference type="PROSITE-ProRule" id="PRU00339"/>
    </source>
</evidence>
<evidence type="ECO:0000256" key="1">
    <source>
        <dbReference type="ARBA" id="ARBA00022737"/>
    </source>
</evidence>
<dbReference type="RefSeq" id="WP_310094858.1">
    <property type="nucleotide sequence ID" value="NZ_JAVDUU010000002.1"/>
</dbReference>
<feature type="signal peptide" evidence="5">
    <location>
        <begin position="1"/>
        <end position="19"/>
    </location>
</feature>
<comment type="caution">
    <text evidence="6">The sequence shown here is derived from an EMBL/GenBank/DDBJ whole genome shotgun (WGS) entry which is preliminary data.</text>
</comment>
<reference evidence="6 7" key="1">
    <citation type="submission" date="2023-07" db="EMBL/GenBank/DDBJ databases">
        <title>Sorghum-associated microbial communities from plants grown in Nebraska, USA.</title>
        <authorList>
            <person name="Schachtman D."/>
        </authorList>
    </citation>
    <scope>NUCLEOTIDE SEQUENCE [LARGE SCALE GENOMIC DNA]</scope>
    <source>
        <strain evidence="6 7">3262</strain>
    </source>
</reference>
<dbReference type="PROSITE" id="PS50005">
    <property type="entry name" value="TPR"/>
    <property type="match status" value="1"/>
</dbReference>
<proteinExistence type="predicted"/>
<feature type="compositionally biased region" description="Basic and acidic residues" evidence="4">
    <location>
        <begin position="157"/>
        <end position="198"/>
    </location>
</feature>
<dbReference type="Pfam" id="PF07719">
    <property type="entry name" value="TPR_2"/>
    <property type="match status" value="1"/>
</dbReference>
<dbReference type="SUPFAM" id="SSF48452">
    <property type="entry name" value="TPR-like"/>
    <property type="match status" value="1"/>
</dbReference>
<keyword evidence="1" id="KW-0677">Repeat</keyword>
<feature type="repeat" description="TPR" evidence="3">
    <location>
        <begin position="93"/>
        <end position="126"/>
    </location>
</feature>
<dbReference type="InterPro" id="IPR011990">
    <property type="entry name" value="TPR-like_helical_dom_sf"/>
</dbReference>
<dbReference type="Proteomes" id="UP001247620">
    <property type="component" value="Unassembled WGS sequence"/>
</dbReference>
<dbReference type="InterPro" id="IPR013105">
    <property type="entry name" value="TPR_2"/>
</dbReference>
<dbReference type="Gene3D" id="1.25.40.10">
    <property type="entry name" value="Tetratricopeptide repeat domain"/>
    <property type="match status" value="2"/>
</dbReference>
<dbReference type="Pfam" id="PF13432">
    <property type="entry name" value="TPR_16"/>
    <property type="match status" value="1"/>
</dbReference>
<evidence type="ECO:0000256" key="4">
    <source>
        <dbReference type="SAM" id="MobiDB-lite"/>
    </source>
</evidence>
<evidence type="ECO:0000313" key="6">
    <source>
        <dbReference type="EMBL" id="MDR6942115.1"/>
    </source>
</evidence>
<keyword evidence="2 3" id="KW-0802">TPR repeat</keyword>
<keyword evidence="5" id="KW-0732">Signal</keyword>
<evidence type="ECO:0000313" key="7">
    <source>
        <dbReference type="Proteomes" id="UP001247620"/>
    </source>
</evidence>
<sequence>MKQFIILVLLVLQASFLFAQQEKKYIKKGNDLYQQQNYKDAEKNYRLSVGKKDKTIEGNFNLGDALYKQKKYAEAGEQFNKIAASPNNKDVLAKAYHNLGNSLLESKKLEESIAAYKKSLINNPQDEETRYNLAYAQEKLKKQQQDKKNQNKNNKNNKNDKNKDKDKKDQDKKNDDKDKKDQNKDKNDQDKKDQDKNDQQNGQQPNNVSKEDAERMLEALNNDEKQTQDKLKNKKLKGAKVHITKDW</sequence>
<name>A0ABU1T9P9_9SPHI</name>
<feature type="compositionally biased region" description="Basic residues" evidence="4">
    <location>
        <begin position="232"/>
        <end position="247"/>
    </location>
</feature>
<keyword evidence="7" id="KW-1185">Reference proteome</keyword>
<dbReference type="SMART" id="SM00028">
    <property type="entry name" value="TPR"/>
    <property type="match status" value="3"/>
</dbReference>
<feature type="region of interest" description="Disordered" evidence="4">
    <location>
        <begin position="139"/>
        <end position="247"/>
    </location>
</feature>
<feature type="chain" id="PRO_5046667275" evidence="5">
    <location>
        <begin position="20"/>
        <end position="247"/>
    </location>
</feature>
<evidence type="ECO:0000256" key="2">
    <source>
        <dbReference type="ARBA" id="ARBA00022803"/>
    </source>
</evidence>
<evidence type="ECO:0000256" key="5">
    <source>
        <dbReference type="SAM" id="SignalP"/>
    </source>
</evidence>
<gene>
    <name evidence="6" type="ORF">J2W55_001957</name>
</gene>
<dbReference type="EMBL" id="JAVDUU010000002">
    <property type="protein sequence ID" value="MDR6942115.1"/>
    <property type="molecule type" value="Genomic_DNA"/>
</dbReference>
<feature type="compositionally biased region" description="Basic and acidic residues" evidence="4">
    <location>
        <begin position="139"/>
        <end position="149"/>
    </location>
</feature>
<dbReference type="InterPro" id="IPR019734">
    <property type="entry name" value="TPR_rpt"/>
</dbReference>
<protein>
    <submittedName>
        <fullName evidence="6">Tetratricopeptide (TPR) repeat protein</fullName>
    </submittedName>
</protein>
<accession>A0ABU1T9P9</accession>
<organism evidence="6 7">
    <name type="scientific">Mucilaginibacter pocheonensis</name>
    <dbReference type="NCBI Taxonomy" id="398050"/>
    <lineage>
        <taxon>Bacteria</taxon>
        <taxon>Pseudomonadati</taxon>
        <taxon>Bacteroidota</taxon>
        <taxon>Sphingobacteriia</taxon>
        <taxon>Sphingobacteriales</taxon>
        <taxon>Sphingobacteriaceae</taxon>
        <taxon>Mucilaginibacter</taxon>
    </lineage>
</organism>